<dbReference type="AlphaFoldDB" id="A0A2M7T791"/>
<evidence type="ECO:0000256" key="4">
    <source>
        <dbReference type="ARBA" id="ARBA00022691"/>
    </source>
</evidence>
<dbReference type="InterPro" id="IPR036108">
    <property type="entry name" value="4pyrrol_syn_uPrphyn_synt_sf"/>
</dbReference>
<dbReference type="Gene3D" id="3.40.1010.10">
    <property type="entry name" value="Cobalt-precorrin-4 Transmethylase, Domain 1"/>
    <property type="match status" value="1"/>
</dbReference>
<name>A0A2M7T791_9ACTN</name>
<keyword evidence="3 8" id="KW-0808">Transferase</keyword>
<keyword evidence="4" id="KW-0949">S-adenosyl-L-methionine</keyword>
<dbReference type="GO" id="GO:0004852">
    <property type="term" value="F:uroporphyrinogen-III synthase activity"/>
    <property type="evidence" value="ECO:0007669"/>
    <property type="project" value="InterPro"/>
</dbReference>
<feature type="domain" description="Tetrapyrrole biosynthesis uroporphyrinogen III synthase" evidence="7">
    <location>
        <begin position="266"/>
        <end position="497"/>
    </location>
</feature>
<comment type="caution">
    <text evidence="8">The sequence shown here is derived from an EMBL/GenBank/DDBJ whole genome shotgun (WGS) entry which is preliminary data.</text>
</comment>
<evidence type="ECO:0000313" key="9">
    <source>
        <dbReference type="Proteomes" id="UP000230956"/>
    </source>
</evidence>
<dbReference type="CDD" id="cd06578">
    <property type="entry name" value="HemD"/>
    <property type="match status" value="1"/>
</dbReference>
<dbReference type="InterPro" id="IPR003043">
    <property type="entry name" value="Uropor_MeTrfase_CS"/>
</dbReference>
<dbReference type="GO" id="GO:0004851">
    <property type="term" value="F:uroporphyrin-III C-methyltransferase activity"/>
    <property type="evidence" value="ECO:0007669"/>
    <property type="project" value="UniProtKB-EC"/>
</dbReference>
<dbReference type="GO" id="GO:0019354">
    <property type="term" value="P:siroheme biosynthetic process"/>
    <property type="evidence" value="ECO:0007669"/>
    <property type="project" value="InterPro"/>
</dbReference>
<sequence length="515" mass="55960">MNGKVYLVGAGPGDPRLITLKGIECIAQADVVIYDRLATNLLFEHARAGAEFIYVGKAEGKHSVTQSDINMLLVEKAKEGKVVTRLKGGDPLIFGRGGEEALVLVENGIEFEFVPGVSAGNAVPAYAGIPVTHRGVTSTVAYVTGHEDPLKQTTDIDWKSLVGIGTIIFYMGMRNLPSIVEQLVKNGRSPETPVAVVRWGTTPQQQTVIGTLETIVGQVTQARLRAPSIIIVGDVVNLRQKLCWFEKKPLFGKRILITRAKEQAKVFSEMLTDLGGNPIEIPTIKITDPDSFANIDAAIERLEKGPGYDWIIFTSANGVRYFIRRMKTLNKDIRILAGAKIATIGPATAKAVKKLLLHIDLTPKEFVAEGLIAEFEKLGAREKRFLIPRALVARDVLPESLRTMGGEVDVAEVYQTVLDTQAAQRIKEMLAEKSIDVATFTSPSTINSFARLLGDEFKALMDGVLIAAIGPVTADAVWSLGLNVDILAEEYTIPGLVDAILKRAQRPGSTTNILK</sequence>
<organism evidence="8 9">
    <name type="scientific">Candidatus Aquicultor secundus</name>
    <dbReference type="NCBI Taxonomy" id="1973895"/>
    <lineage>
        <taxon>Bacteria</taxon>
        <taxon>Bacillati</taxon>
        <taxon>Actinomycetota</taxon>
        <taxon>Candidatus Aquicultoria</taxon>
        <taxon>Candidatus Aquicultorales</taxon>
        <taxon>Candidatus Aquicultoraceae</taxon>
        <taxon>Candidatus Aquicultor</taxon>
    </lineage>
</organism>
<dbReference type="EC" id="2.1.1.107" evidence="1"/>
<dbReference type="GO" id="GO:0032259">
    <property type="term" value="P:methylation"/>
    <property type="evidence" value="ECO:0007669"/>
    <property type="project" value="UniProtKB-KW"/>
</dbReference>
<keyword evidence="5" id="KW-0627">Porphyrin biosynthesis</keyword>
<evidence type="ECO:0000259" key="7">
    <source>
        <dbReference type="Pfam" id="PF02602"/>
    </source>
</evidence>
<evidence type="ECO:0000256" key="2">
    <source>
        <dbReference type="ARBA" id="ARBA00022603"/>
    </source>
</evidence>
<dbReference type="InterPro" id="IPR014777">
    <property type="entry name" value="4pyrrole_Mease_sub1"/>
</dbReference>
<dbReference type="PANTHER" id="PTHR45790:SF3">
    <property type="entry name" value="S-ADENOSYL-L-METHIONINE-DEPENDENT UROPORPHYRINOGEN III METHYLTRANSFERASE, CHLOROPLASTIC"/>
    <property type="match status" value="1"/>
</dbReference>
<dbReference type="SUPFAM" id="SSF69618">
    <property type="entry name" value="HemD-like"/>
    <property type="match status" value="1"/>
</dbReference>
<dbReference type="PROSITE" id="PS00839">
    <property type="entry name" value="SUMT_1"/>
    <property type="match status" value="1"/>
</dbReference>
<dbReference type="InterPro" id="IPR000878">
    <property type="entry name" value="4pyrrol_Mease"/>
</dbReference>
<dbReference type="PANTHER" id="PTHR45790">
    <property type="entry name" value="SIROHEME SYNTHASE-RELATED"/>
    <property type="match status" value="1"/>
</dbReference>
<evidence type="ECO:0000256" key="1">
    <source>
        <dbReference type="ARBA" id="ARBA00012162"/>
    </source>
</evidence>
<dbReference type="Proteomes" id="UP000230956">
    <property type="component" value="Unassembled WGS sequence"/>
</dbReference>
<proteinExistence type="predicted"/>
<protein>
    <recommendedName>
        <fullName evidence="1">uroporphyrinogen-III C-methyltransferase</fullName>
        <ecNumber evidence="1">2.1.1.107</ecNumber>
    </recommendedName>
</protein>
<dbReference type="FunFam" id="3.30.950.10:FF:000001">
    <property type="entry name" value="Siroheme synthase"/>
    <property type="match status" value="1"/>
</dbReference>
<dbReference type="Gene3D" id="3.40.50.10090">
    <property type="match status" value="2"/>
</dbReference>
<evidence type="ECO:0000256" key="5">
    <source>
        <dbReference type="ARBA" id="ARBA00023244"/>
    </source>
</evidence>
<reference evidence="9" key="1">
    <citation type="submission" date="2017-09" db="EMBL/GenBank/DDBJ databases">
        <title>Depth-based differentiation of microbial function through sediment-hosted aquifers and enrichment of novel symbionts in the deep terrestrial subsurface.</title>
        <authorList>
            <person name="Probst A.J."/>
            <person name="Ladd B."/>
            <person name="Jarett J.K."/>
            <person name="Geller-Mcgrath D.E."/>
            <person name="Sieber C.M.K."/>
            <person name="Emerson J.B."/>
            <person name="Anantharaman K."/>
            <person name="Thomas B.C."/>
            <person name="Malmstrom R."/>
            <person name="Stieglmeier M."/>
            <person name="Klingl A."/>
            <person name="Woyke T."/>
            <person name="Ryan C.M."/>
            <person name="Banfield J.F."/>
        </authorList>
    </citation>
    <scope>NUCLEOTIDE SEQUENCE [LARGE SCALE GENOMIC DNA]</scope>
</reference>
<dbReference type="RefSeq" id="WP_286678226.1">
    <property type="nucleotide sequence ID" value="NZ_MNXI01000068.1"/>
</dbReference>
<dbReference type="InterPro" id="IPR006366">
    <property type="entry name" value="CobA/CysG_C"/>
</dbReference>
<dbReference type="InterPro" id="IPR035996">
    <property type="entry name" value="4pyrrol_Methylase_sf"/>
</dbReference>
<dbReference type="InterPro" id="IPR014776">
    <property type="entry name" value="4pyrrole_Mease_sub2"/>
</dbReference>
<evidence type="ECO:0000259" key="6">
    <source>
        <dbReference type="Pfam" id="PF00590"/>
    </source>
</evidence>
<gene>
    <name evidence="8" type="primary">cobA</name>
    <name evidence="8" type="ORF">COY37_07240</name>
</gene>
<dbReference type="EMBL" id="PFNG01000169">
    <property type="protein sequence ID" value="PIZ37517.1"/>
    <property type="molecule type" value="Genomic_DNA"/>
</dbReference>
<dbReference type="FunFam" id="3.40.1010.10:FF:000001">
    <property type="entry name" value="Siroheme synthase"/>
    <property type="match status" value="1"/>
</dbReference>
<dbReference type="Pfam" id="PF02602">
    <property type="entry name" value="HEM4"/>
    <property type="match status" value="1"/>
</dbReference>
<evidence type="ECO:0000256" key="3">
    <source>
        <dbReference type="ARBA" id="ARBA00022679"/>
    </source>
</evidence>
<feature type="domain" description="Tetrapyrrole methylase" evidence="6">
    <location>
        <begin position="4"/>
        <end position="215"/>
    </location>
</feature>
<dbReference type="Gene3D" id="3.30.950.10">
    <property type="entry name" value="Methyltransferase, Cobalt-precorrin-4 Transmethylase, Domain 2"/>
    <property type="match status" value="1"/>
</dbReference>
<dbReference type="SUPFAM" id="SSF53790">
    <property type="entry name" value="Tetrapyrrole methylase"/>
    <property type="match status" value="1"/>
</dbReference>
<dbReference type="Pfam" id="PF00590">
    <property type="entry name" value="TP_methylase"/>
    <property type="match status" value="1"/>
</dbReference>
<dbReference type="CDD" id="cd11642">
    <property type="entry name" value="SUMT"/>
    <property type="match status" value="1"/>
</dbReference>
<dbReference type="InterPro" id="IPR050161">
    <property type="entry name" value="Siro_Cobalamin_biosynth"/>
</dbReference>
<dbReference type="InterPro" id="IPR003754">
    <property type="entry name" value="4pyrrol_synth_uPrphyn_synth"/>
</dbReference>
<dbReference type="NCBIfam" id="NF004790">
    <property type="entry name" value="PRK06136.1"/>
    <property type="match status" value="1"/>
</dbReference>
<accession>A0A2M7T791</accession>
<keyword evidence="2 8" id="KW-0489">Methyltransferase</keyword>
<evidence type="ECO:0000313" key="8">
    <source>
        <dbReference type="EMBL" id="PIZ37517.1"/>
    </source>
</evidence>
<dbReference type="NCBIfam" id="TIGR01469">
    <property type="entry name" value="cobA_cysG_Cterm"/>
    <property type="match status" value="1"/>
</dbReference>